<dbReference type="NCBIfam" id="TIGR03348">
    <property type="entry name" value="VI_IcmF"/>
    <property type="match status" value="1"/>
</dbReference>
<dbReference type="EMBL" id="CP059488">
    <property type="protein sequence ID" value="QQD73652.1"/>
    <property type="molecule type" value="Genomic_DNA"/>
</dbReference>
<dbReference type="AlphaFoldDB" id="A0A7T4WFJ5"/>
<keyword evidence="1" id="KW-0472">Membrane</keyword>
<reference evidence="5 6" key="1">
    <citation type="submission" date="2020-07" db="EMBL/GenBank/DDBJ databases">
        <title>Complete genome sequence analysis of Acidithiobacillus ferrivorans XJFY6S-08 reveals extreme environmental adaptation to alpine acid mine drainage.</title>
        <authorList>
            <person name="Yan L."/>
            <person name="Ni Y."/>
        </authorList>
    </citation>
    <scope>NUCLEOTIDE SEQUENCE [LARGE SCALE GENOMIC DNA]</scope>
    <source>
        <strain evidence="5 6">XJFY6S-08</strain>
    </source>
</reference>
<dbReference type="SUPFAM" id="SSF52540">
    <property type="entry name" value="P-loop containing nucleoside triphosphate hydrolases"/>
    <property type="match status" value="1"/>
</dbReference>
<dbReference type="InterPro" id="IPR017731">
    <property type="entry name" value="TssM1-like"/>
</dbReference>
<keyword evidence="1" id="KW-0812">Transmembrane</keyword>
<dbReference type="InterPro" id="IPR009612">
    <property type="entry name" value="IcmF-rel"/>
</dbReference>
<evidence type="ECO:0000259" key="2">
    <source>
        <dbReference type="Pfam" id="PF06744"/>
    </source>
</evidence>
<evidence type="ECO:0000256" key="1">
    <source>
        <dbReference type="SAM" id="Phobius"/>
    </source>
</evidence>
<feature type="domain" description="Type VI secretion system IcmF C-terminal" evidence="2">
    <location>
        <begin position="1054"/>
        <end position="1154"/>
    </location>
</feature>
<sequence length="1172" mass="128732">MKTLIAPLKSGWFITLIGVILLSILVWFGGPYLGIGTLHPLESVVARLVAILLIIVVWAAWLQIMQLRARSKTKHLSADMAGQAASPGTSDQDLRGSAERAQLQMRFQEAIDTLRKGRRGGGNLYTLPWYVVIGPPGSGKSTLLQNSGLHFPLSDRFGKDALRGIGGTRNCDWWFTDEAVFLDTAGRYTTQDSDQMADASAWVDFLHLLRRYRKRRPINGVIIALSMSDLLLLDDAERYAHIQAIRRRLDELSKHLHIGVPAYLVFTKCDLIAGFTEFFDDLTPDLRNQVWGFTFPVAKTMDGSAAKDFDEEFGLLMDRLNTRVLERLHAEHDQTRRAAILSFPQQLNALRKVAKQFTEGVFSAHQYGTQPLLRGAYLTSGTQEGTPIDRMMGAVARTFGVGAAQLHAPGAQQRTFFIRRLLQDVVLAESGFAGTNPAMERRKAMLQIASYAVVLAVAGLLLTGLTISYMRNTAYLQSVNAALKHFPAKGNIDRATTQKTYFERVLERLDALSTVQAAAQKYHNHVPWQMGFGLYQGHEVAGQTQAAYVRELNGLLLPGLASEFRMGITNNAADPQKLYYFLKGYLMLAEPRHMNANELMTLGDIEWQQLFPNVPVIQKALAKNLHVLVTTPGALHPLSPDATLVERARNTLRSANMTTLIYSSMKLKEKSAQYAPLRLSDELGLLGNVFQNKDGTPLSTEIPALYTQPVFEHEANEGIEAAVDQFTKDDWVFGAAPMNTVQQADLVDQVLGLYQQDYIHTWDALISNLQLQPVSNLLDASALAAKLSGPSSPLKALLLVVRHNTSDMMRKPPTTAVAQKLKAVKQDAEHAADKSALEQALASGNGSAPVEKPGAAIAAHFKSIDELTQGSPGSEPIDQVFGVLKQLSQTLLTMSDSSVVPSGHPNPQLQLAQQQVAQLPSPVSTWLSMLTGDTQSLMASGAEGALQNKYQQAVGKNCAEVVNGRYPFSPESAVGVPLQNFAELFGTGGRFDTFYTRTLEKLINTNGVVWRWKSGPGAIHGHPGLLREMQMADQIRKMYFHRSSTPVVDFTLVNPVLSPGISKLVIDVDGQIYTYQPGGTTSSDTMRWPGPHPGQVSVAAYDDSGTLISRFDYQGDWAFFHALQAAHLQRKSDLLFPAQFNFGGKTVTITVKASNLVNPFLNAVVQNFRCGG</sequence>
<dbReference type="PANTHER" id="PTHR36153:SF1">
    <property type="entry name" value="TYPE VI SECRETION SYSTEM COMPONENT TSSM1"/>
    <property type="match status" value="1"/>
</dbReference>
<dbReference type="Gene3D" id="3.40.50.300">
    <property type="entry name" value="P-loop containing nucleotide triphosphate hydrolases"/>
    <property type="match status" value="1"/>
</dbReference>
<organism evidence="5 6">
    <name type="scientific">Acidithiobacillus ferrivorans</name>
    <dbReference type="NCBI Taxonomy" id="160808"/>
    <lineage>
        <taxon>Bacteria</taxon>
        <taxon>Pseudomonadati</taxon>
        <taxon>Pseudomonadota</taxon>
        <taxon>Acidithiobacillia</taxon>
        <taxon>Acidithiobacillales</taxon>
        <taxon>Acidithiobacillaceae</taxon>
        <taxon>Acidithiobacillus</taxon>
    </lineage>
</organism>
<proteinExistence type="predicted"/>
<feature type="transmembrane region" description="Helical" evidence="1">
    <location>
        <begin position="12"/>
        <end position="32"/>
    </location>
</feature>
<evidence type="ECO:0000259" key="4">
    <source>
        <dbReference type="Pfam" id="PF14331"/>
    </source>
</evidence>
<dbReference type="Pfam" id="PF06744">
    <property type="entry name" value="IcmF_C"/>
    <property type="match status" value="1"/>
</dbReference>
<feature type="transmembrane region" description="Helical" evidence="1">
    <location>
        <begin position="448"/>
        <end position="470"/>
    </location>
</feature>
<name>A0A7T4WFJ5_9PROT</name>
<dbReference type="Pfam" id="PF06761">
    <property type="entry name" value="IcmF-related"/>
    <property type="match status" value="1"/>
</dbReference>
<feature type="transmembrane region" description="Helical" evidence="1">
    <location>
        <begin position="44"/>
        <end position="64"/>
    </location>
</feature>
<evidence type="ECO:0000313" key="5">
    <source>
        <dbReference type="EMBL" id="QQD73652.1"/>
    </source>
</evidence>
<keyword evidence="1" id="KW-1133">Transmembrane helix</keyword>
<feature type="domain" description="IcmF-related" evidence="3">
    <location>
        <begin position="506"/>
        <end position="806"/>
    </location>
</feature>
<dbReference type="PANTHER" id="PTHR36153">
    <property type="entry name" value="INNER MEMBRANE PROTEIN-RELATED"/>
    <property type="match status" value="1"/>
</dbReference>
<dbReference type="InterPro" id="IPR053156">
    <property type="entry name" value="T6SS_TssM-like"/>
</dbReference>
<dbReference type="InterPro" id="IPR025743">
    <property type="entry name" value="TssM1_N"/>
</dbReference>
<evidence type="ECO:0000259" key="3">
    <source>
        <dbReference type="Pfam" id="PF06761"/>
    </source>
</evidence>
<dbReference type="RefSeq" id="WP_198661091.1">
    <property type="nucleotide sequence ID" value="NZ_CP059488.1"/>
</dbReference>
<dbReference type="Proteomes" id="UP000595420">
    <property type="component" value="Chromosome"/>
</dbReference>
<dbReference type="InterPro" id="IPR010623">
    <property type="entry name" value="IcmF_C"/>
</dbReference>
<protein>
    <submittedName>
        <fullName evidence="5">Type VI secretion system membrane subunit TssM</fullName>
    </submittedName>
</protein>
<dbReference type="InterPro" id="IPR027417">
    <property type="entry name" value="P-loop_NTPase"/>
</dbReference>
<accession>A0A7T4WFJ5</accession>
<evidence type="ECO:0000313" key="6">
    <source>
        <dbReference type="Proteomes" id="UP000595420"/>
    </source>
</evidence>
<dbReference type="CDD" id="cd00882">
    <property type="entry name" value="Ras_like_GTPase"/>
    <property type="match status" value="1"/>
</dbReference>
<dbReference type="Pfam" id="PF14331">
    <property type="entry name" value="IcmF-related_N"/>
    <property type="match status" value="1"/>
</dbReference>
<feature type="domain" description="Type VI secretion system component TssM1 N-terminal" evidence="4">
    <location>
        <begin position="197"/>
        <end position="453"/>
    </location>
</feature>
<gene>
    <name evidence="5" type="primary">tssM</name>
    <name evidence="5" type="ORF">H2515_05205</name>
</gene>